<proteinExistence type="inferred from homology"/>
<organism evidence="7 8">
    <name type="scientific">Microbacterium sufflavum</name>
    <dbReference type="NCBI Taxonomy" id="2851649"/>
    <lineage>
        <taxon>Bacteria</taxon>
        <taxon>Bacillati</taxon>
        <taxon>Actinomycetota</taxon>
        <taxon>Actinomycetes</taxon>
        <taxon>Micrococcales</taxon>
        <taxon>Microbacteriaceae</taxon>
        <taxon>Microbacterium</taxon>
    </lineage>
</organism>
<evidence type="ECO:0000313" key="8">
    <source>
        <dbReference type="Proteomes" id="UP000831467"/>
    </source>
</evidence>
<dbReference type="RefSeq" id="WP_247981404.1">
    <property type="nucleotide sequence ID" value="NZ_CP078076.1"/>
</dbReference>
<protein>
    <recommendedName>
        <fullName evidence="9">Thiamine pyrophosphate-binding protein</fullName>
    </recommendedName>
</protein>
<name>A0ABY4IHA2_9MICO</name>
<dbReference type="Pfam" id="PF00205">
    <property type="entry name" value="TPP_enzyme_M"/>
    <property type="match status" value="1"/>
</dbReference>
<dbReference type="InterPro" id="IPR000399">
    <property type="entry name" value="TPP-bd_CS"/>
</dbReference>
<feature type="domain" description="Thiamine pyrophosphate enzyme TPP-binding" evidence="5">
    <location>
        <begin position="381"/>
        <end position="521"/>
    </location>
</feature>
<dbReference type="InterPro" id="IPR029035">
    <property type="entry name" value="DHS-like_NAD/FAD-binding_dom"/>
</dbReference>
<dbReference type="InterPro" id="IPR012001">
    <property type="entry name" value="Thiamin_PyroP_enz_TPP-bd_dom"/>
</dbReference>
<dbReference type="CDD" id="cd00568">
    <property type="entry name" value="TPP_enzymes"/>
    <property type="match status" value="1"/>
</dbReference>
<evidence type="ECO:0000256" key="2">
    <source>
        <dbReference type="ARBA" id="ARBA00023052"/>
    </source>
</evidence>
<reference evidence="7 8" key="1">
    <citation type="submission" date="2021-06" db="EMBL/GenBank/DDBJ databases">
        <title>Genome-based taxonomic framework of Microbacterium strains isolated from marine environment, the description of four new species and reclassification of four preexisting species.</title>
        <authorList>
            <person name="Lee S.D."/>
            <person name="Kim S.-M."/>
            <person name="Byeon Y.-S."/>
            <person name="Yang H.L."/>
            <person name="Kim I.S."/>
        </authorList>
    </citation>
    <scope>NUCLEOTIDE SEQUENCE [LARGE SCALE GENOMIC DNA]</scope>
    <source>
        <strain evidence="7 8">SSW1-51</strain>
    </source>
</reference>
<evidence type="ECO:0000259" key="4">
    <source>
        <dbReference type="Pfam" id="PF00205"/>
    </source>
</evidence>
<sequence length="555" mass="58200">MTDPTGGDLLADSLINQGVSRIFGIPGVQLDAAADALHARTDQVDFICARNEQATTYMADGYARSTGDVGVAMVVPGPGVLNALSGVATGYSANSPMLLIAGQIDSQAIGRGLGALHEIPDQTGILQRLTKWTGTARSADEIPGLVREAFTQLRSGRPRPVALEVPPDVLAATSRAVAAERVADAPLVPEEQQIRDAAARLLAAKRPMIVVGGGVLAANASVALQALAEALEAPVLMTENGRGALDARHRLAFDALALRAFREDADLVLAVGTRFVSTFGTQVDTNGAPVILVNAEAADLEGPRAAAQTLHADARLALAALAAEVGTAARDSRESEFARVRTWLAAQFADIAPQREYLSAIRGALPEGGVFVSEFTQVGYAASACYPAYQPRTYIGPGYQGTLGYGFATALGVKAADPDRAVVSVNGDGGFSWTLQELSTAKRYGLGLVTIVFHDGFYGNVRRIQKNRYGARYFASDLTNPDYGTLAEAFGIRSARATTPQELSGVLADAVPANEPILINVPVGEFPSPWHLIHEGVPRPAPLAPDAHLVRQAGV</sequence>
<gene>
    <name evidence="7" type="ORF">KV394_10505</name>
</gene>
<keyword evidence="8" id="KW-1185">Reference proteome</keyword>
<evidence type="ECO:0000259" key="5">
    <source>
        <dbReference type="Pfam" id="PF02775"/>
    </source>
</evidence>
<feature type="domain" description="Thiamine pyrophosphate enzyme central" evidence="4">
    <location>
        <begin position="194"/>
        <end position="321"/>
    </location>
</feature>
<dbReference type="PANTHER" id="PTHR18968">
    <property type="entry name" value="THIAMINE PYROPHOSPHATE ENZYMES"/>
    <property type="match status" value="1"/>
</dbReference>
<dbReference type="Proteomes" id="UP000831467">
    <property type="component" value="Chromosome"/>
</dbReference>
<dbReference type="Pfam" id="PF02776">
    <property type="entry name" value="TPP_enzyme_N"/>
    <property type="match status" value="1"/>
</dbReference>
<dbReference type="InterPro" id="IPR045229">
    <property type="entry name" value="TPP_enz"/>
</dbReference>
<accession>A0ABY4IHA2</accession>
<evidence type="ECO:0000256" key="1">
    <source>
        <dbReference type="ARBA" id="ARBA00007812"/>
    </source>
</evidence>
<dbReference type="Gene3D" id="3.40.50.1220">
    <property type="entry name" value="TPP-binding domain"/>
    <property type="match status" value="1"/>
</dbReference>
<dbReference type="CDD" id="cd07035">
    <property type="entry name" value="TPP_PYR_POX_like"/>
    <property type="match status" value="1"/>
</dbReference>
<dbReference type="InterPro" id="IPR011766">
    <property type="entry name" value="TPP_enzyme_TPP-bd"/>
</dbReference>
<evidence type="ECO:0008006" key="9">
    <source>
        <dbReference type="Google" id="ProtNLM"/>
    </source>
</evidence>
<feature type="domain" description="Thiamine pyrophosphate enzyme N-terminal TPP-binding" evidence="6">
    <location>
        <begin position="5"/>
        <end position="123"/>
    </location>
</feature>
<dbReference type="PROSITE" id="PS00187">
    <property type="entry name" value="TPP_ENZYMES"/>
    <property type="match status" value="1"/>
</dbReference>
<keyword evidence="2 3" id="KW-0786">Thiamine pyrophosphate</keyword>
<dbReference type="Gene3D" id="3.40.50.970">
    <property type="match status" value="2"/>
</dbReference>
<dbReference type="InterPro" id="IPR029061">
    <property type="entry name" value="THDP-binding"/>
</dbReference>
<evidence type="ECO:0000256" key="3">
    <source>
        <dbReference type="RuleBase" id="RU362132"/>
    </source>
</evidence>
<comment type="similarity">
    <text evidence="1 3">Belongs to the TPP enzyme family.</text>
</comment>
<evidence type="ECO:0000313" key="7">
    <source>
        <dbReference type="EMBL" id="UPL11517.1"/>
    </source>
</evidence>
<dbReference type="SUPFAM" id="SSF52518">
    <property type="entry name" value="Thiamin diphosphate-binding fold (THDP-binding)"/>
    <property type="match status" value="2"/>
</dbReference>
<dbReference type="NCBIfam" id="NF006122">
    <property type="entry name" value="PRK08266.1"/>
    <property type="match status" value="1"/>
</dbReference>
<evidence type="ECO:0000259" key="6">
    <source>
        <dbReference type="Pfam" id="PF02776"/>
    </source>
</evidence>
<dbReference type="Pfam" id="PF02775">
    <property type="entry name" value="TPP_enzyme_C"/>
    <property type="match status" value="1"/>
</dbReference>
<dbReference type="InterPro" id="IPR012000">
    <property type="entry name" value="Thiamin_PyroP_enz_cen_dom"/>
</dbReference>
<dbReference type="PANTHER" id="PTHR18968:SF167">
    <property type="entry name" value="ACETOLACTATE SYNTHASE LARGE SUBUNIT ILVB2-RELATED"/>
    <property type="match status" value="1"/>
</dbReference>
<dbReference type="EMBL" id="CP078076">
    <property type="protein sequence ID" value="UPL11517.1"/>
    <property type="molecule type" value="Genomic_DNA"/>
</dbReference>
<dbReference type="SUPFAM" id="SSF52467">
    <property type="entry name" value="DHS-like NAD/FAD-binding domain"/>
    <property type="match status" value="1"/>
</dbReference>